<sequence>MKDFEEFEAIVASEENAAAEVAIAKEALDDAARVRDDAEGPAAYAAMRYAEAVSLHRLRLYHDWAAM</sequence>
<protein>
    <submittedName>
        <fullName evidence="1">Uncharacterized protein</fullName>
    </submittedName>
</protein>
<accession>A0A7C9JEI3</accession>
<dbReference type="EMBL" id="QWKH01000101">
    <property type="protein sequence ID" value="NBI35321.1"/>
    <property type="molecule type" value="Genomic_DNA"/>
</dbReference>
<dbReference type="AlphaFoldDB" id="A0A7C9JEI3"/>
<evidence type="ECO:0000313" key="1">
    <source>
        <dbReference type="EMBL" id="NBI35321.1"/>
    </source>
</evidence>
<reference evidence="1" key="1">
    <citation type="submission" date="2018-08" db="EMBL/GenBank/DDBJ databases">
        <title>Murine metabolic-syndrome-specific gut microbial biobank.</title>
        <authorList>
            <person name="Liu C."/>
        </authorList>
    </citation>
    <scope>NUCLEOTIDE SEQUENCE [LARGE SCALE GENOMIC DNA]</scope>
    <source>
        <strain evidence="1">Z82</strain>
    </source>
</reference>
<proteinExistence type="predicted"/>
<comment type="caution">
    <text evidence="1">The sequence shown here is derived from an EMBL/GenBank/DDBJ whole genome shotgun (WGS) entry which is preliminary data.</text>
</comment>
<name>A0A7C9JEI3_9BACT</name>
<organism evidence="1">
    <name type="scientific">Muribaculaceae bacterium Z82</name>
    <dbReference type="NCBI Taxonomy" id="2304548"/>
    <lineage>
        <taxon>Bacteria</taxon>
        <taxon>Pseudomonadati</taxon>
        <taxon>Bacteroidota</taxon>
        <taxon>Bacteroidia</taxon>
        <taxon>Bacteroidales</taxon>
        <taxon>Muribaculaceae</taxon>
    </lineage>
</organism>
<gene>
    <name evidence="1" type="ORF">D1639_09845</name>
</gene>